<keyword evidence="3" id="KW-1185">Reference proteome</keyword>
<organism evidence="2 3">
    <name type="scientific">Bimuria novae-zelandiae CBS 107.79</name>
    <dbReference type="NCBI Taxonomy" id="1447943"/>
    <lineage>
        <taxon>Eukaryota</taxon>
        <taxon>Fungi</taxon>
        <taxon>Dikarya</taxon>
        <taxon>Ascomycota</taxon>
        <taxon>Pezizomycotina</taxon>
        <taxon>Dothideomycetes</taxon>
        <taxon>Pleosporomycetidae</taxon>
        <taxon>Pleosporales</taxon>
        <taxon>Massarineae</taxon>
        <taxon>Didymosphaeriaceae</taxon>
        <taxon>Bimuria</taxon>
    </lineage>
</organism>
<dbReference type="Proteomes" id="UP000800036">
    <property type="component" value="Unassembled WGS sequence"/>
</dbReference>
<gene>
    <name evidence="2" type="ORF">BU23DRAFT_303884</name>
</gene>
<proteinExistence type="predicted"/>
<evidence type="ECO:0000313" key="2">
    <source>
        <dbReference type="EMBL" id="KAF1967107.1"/>
    </source>
</evidence>
<reference evidence="2" key="1">
    <citation type="journal article" date="2020" name="Stud. Mycol.">
        <title>101 Dothideomycetes genomes: a test case for predicting lifestyles and emergence of pathogens.</title>
        <authorList>
            <person name="Haridas S."/>
            <person name="Albert R."/>
            <person name="Binder M."/>
            <person name="Bloem J."/>
            <person name="Labutti K."/>
            <person name="Salamov A."/>
            <person name="Andreopoulos B."/>
            <person name="Baker S."/>
            <person name="Barry K."/>
            <person name="Bills G."/>
            <person name="Bluhm B."/>
            <person name="Cannon C."/>
            <person name="Castanera R."/>
            <person name="Culley D."/>
            <person name="Daum C."/>
            <person name="Ezra D."/>
            <person name="Gonzalez J."/>
            <person name="Henrissat B."/>
            <person name="Kuo A."/>
            <person name="Liang C."/>
            <person name="Lipzen A."/>
            <person name="Lutzoni F."/>
            <person name="Magnuson J."/>
            <person name="Mondo S."/>
            <person name="Nolan M."/>
            <person name="Ohm R."/>
            <person name="Pangilinan J."/>
            <person name="Park H.-J."/>
            <person name="Ramirez L."/>
            <person name="Alfaro M."/>
            <person name="Sun H."/>
            <person name="Tritt A."/>
            <person name="Yoshinaga Y."/>
            <person name="Zwiers L.-H."/>
            <person name="Turgeon B."/>
            <person name="Goodwin S."/>
            <person name="Spatafora J."/>
            <person name="Crous P."/>
            <person name="Grigoriev I."/>
        </authorList>
    </citation>
    <scope>NUCLEOTIDE SEQUENCE</scope>
    <source>
        <strain evidence="2">CBS 107.79</strain>
    </source>
</reference>
<dbReference type="EMBL" id="ML976737">
    <property type="protein sequence ID" value="KAF1967107.1"/>
    <property type="molecule type" value="Genomic_DNA"/>
</dbReference>
<feature type="transmembrane region" description="Helical" evidence="1">
    <location>
        <begin position="37"/>
        <end position="56"/>
    </location>
</feature>
<evidence type="ECO:0000313" key="3">
    <source>
        <dbReference type="Proteomes" id="UP000800036"/>
    </source>
</evidence>
<keyword evidence="1" id="KW-0472">Membrane</keyword>
<keyword evidence="1" id="KW-1133">Transmembrane helix</keyword>
<keyword evidence="1" id="KW-0812">Transmembrane</keyword>
<name>A0A6A5V1C0_9PLEO</name>
<accession>A0A6A5V1C0</accession>
<sequence length="121" mass="13279">MTTQKFFLRLGMRLSFVPQLGLCIAHRKIMQGIGSGLLSLGLQLLWLTTGLVPFLFNSGLPFIGSWRLTPSLHDSCNIDCSVCDDTGYERDAIRVAVDAVPPLIPHSGLLLGPHARVQEHI</sequence>
<dbReference type="AlphaFoldDB" id="A0A6A5V1C0"/>
<protein>
    <submittedName>
        <fullName evidence="2">Uncharacterized protein</fullName>
    </submittedName>
</protein>
<evidence type="ECO:0000256" key="1">
    <source>
        <dbReference type="SAM" id="Phobius"/>
    </source>
</evidence>